<accession>A0A562E6B8</accession>
<sequence length="199" mass="20635">MDPVSLHGVVLVFEQVLVGGMIGLAFHLVLAALTLFGVLASSQMGLAMAMLNDPVSGTPSDAVSVLVYVVFVLLFFAFDGHLLVTHVLARSFHVWPVGAASLDDGALLRLALGVGWIFAAALMLALPLVFAAMAVQFGSGLLNRVAPTLNLFALGFSVTIAFGLLLVMLLVPSLPGHVQRMLAHVVGMLDGLAAAPGVP</sequence>
<proteinExistence type="inferred from homology"/>
<organism evidence="8 9">
    <name type="scientific">Pseudoxanthomonas taiwanensis J19</name>
    <dbReference type="NCBI Taxonomy" id="935569"/>
    <lineage>
        <taxon>Bacteria</taxon>
        <taxon>Pseudomonadati</taxon>
        <taxon>Pseudomonadota</taxon>
        <taxon>Gammaproteobacteria</taxon>
        <taxon>Lysobacterales</taxon>
        <taxon>Lysobacteraceae</taxon>
        <taxon>Pseudoxanthomonas</taxon>
    </lineage>
</organism>
<evidence type="ECO:0000256" key="7">
    <source>
        <dbReference type="SAM" id="Phobius"/>
    </source>
</evidence>
<dbReference type="GO" id="GO:0006605">
    <property type="term" value="P:protein targeting"/>
    <property type="evidence" value="ECO:0007669"/>
    <property type="project" value="InterPro"/>
</dbReference>
<dbReference type="PANTHER" id="PTHR30065">
    <property type="entry name" value="FLAGELLAR BIOSYNTHETIC PROTEIN FLIR"/>
    <property type="match status" value="1"/>
</dbReference>
<feature type="transmembrane region" description="Helical" evidence="7">
    <location>
        <begin position="110"/>
        <end position="137"/>
    </location>
</feature>
<evidence type="ECO:0000256" key="1">
    <source>
        <dbReference type="ARBA" id="ARBA00004651"/>
    </source>
</evidence>
<comment type="similarity">
    <text evidence="2">Belongs to the FliR/MopE/SpaR family.</text>
</comment>
<comment type="subcellular location">
    <subcellularLocation>
        <location evidence="1">Cell membrane</location>
        <topology evidence="1">Multi-pass membrane protein</topology>
    </subcellularLocation>
</comment>
<keyword evidence="9" id="KW-1185">Reference proteome</keyword>
<keyword evidence="8" id="KW-0282">Flagellum</keyword>
<evidence type="ECO:0000256" key="5">
    <source>
        <dbReference type="ARBA" id="ARBA00022989"/>
    </source>
</evidence>
<keyword evidence="8" id="KW-0969">Cilium</keyword>
<name>A0A562E6B8_9GAMM</name>
<dbReference type="PANTHER" id="PTHR30065:SF8">
    <property type="entry name" value="FLAGELLAR BIOSYNTHETIC PROTEIN FLIR"/>
    <property type="match status" value="1"/>
</dbReference>
<keyword evidence="8" id="KW-0966">Cell projection</keyword>
<keyword evidence="5 7" id="KW-1133">Transmembrane helix</keyword>
<reference evidence="8 9" key="1">
    <citation type="submission" date="2019-07" db="EMBL/GenBank/DDBJ databases">
        <title>Genome sequencing of lignin-degrading bacterial isolates.</title>
        <authorList>
            <person name="Gladden J."/>
        </authorList>
    </citation>
    <scope>NUCLEOTIDE SEQUENCE [LARGE SCALE GENOMIC DNA]</scope>
    <source>
        <strain evidence="8 9">J19</strain>
    </source>
</reference>
<dbReference type="InterPro" id="IPR002010">
    <property type="entry name" value="T3SS_IM_R"/>
</dbReference>
<dbReference type="GO" id="GO:0005886">
    <property type="term" value="C:plasma membrane"/>
    <property type="evidence" value="ECO:0007669"/>
    <property type="project" value="UniProtKB-SubCell"/>
</dbReference>
<comment type="caution">
    <text evidence="8">The sequence shown here is derived from an EMBL/GenBank/DDBJ whole genome shotgun (WGS) entry which is preliminary data.</text>
</comment>
<keyword evidence="4 7" id="KW-0812">Transmembrane</keyword>
<keyword evidence="6 7" id="KW-0472">Membrane</keyword>
<dbReference type="PRINTS" id="PR00953">
    <property type="entry name" value="TYPE3IMRPROT"/>
</dbReference>
<gene>
    <name evidence="8" type="ORF">L613_010300000070</name>
</gene>
<dbReference type="AlphaFoldDB" id="A0A562E6B8"/>
<evidence type="ECO:0000256" key="2">
    <source>
        <dbReference type="ARBA" id="ARBA00009772"/>
    </source>
</evidence>
<dbReference type="Proteomes" id="UP000321583">
    <property type="component" value="Unassembled WGS sequence"/>
</dbReference>
<feature type="transmembrane region" description="Helical" evidence="7">
    <location>
        <begin position="149"/>
        <end position="171"/>
    </location>
</feature>
<dbReference type="EMBL" id="VLJS01000006">
    <property type="protein sequence ID" value="TWH17565.1"/>
    <property type="molecule type" value="Genomic_DNA"/>
</dbReference>
<evidence type="ECO:0000256" key="6">
    <source>
        <dbReference type="ARBA" id="ARBA00023136"/>
    </source>
</evidence>
<dbReference type="Pfam" id="PF01311">
    <property type="entry name" value="Bac_export_1"/>
    <property type="match status" value="1"/>
</dbReference>
<evidence type="ECO:0000313" key="8">
    <source>
        <dbReference type="EMBL" id="TWH17565.1"/>
    </source>
</evidence>
<keyword evidence="3" id="KW-1003">Cell membrane</keyword>
<evidence type="ECO:0000313" key="9">
    <source>
        <dbReference type="Proteomes" id="UP000321583"/>
    </source>
</evidence>
<evidence type="ECO:0000256" key="4">
    <source>
        <dbReference type="ARBA" id="ARBA00022692"/>
    </source>
</evidence>
<evidence type="ECO:0000256" key="3">
    <source>
        <dbReference type="ARBA" id="ARBA00022475"/>
    </source>
</evidence>
<feature type="transmembrane region" description="Helical" evidence="7">
    <location>
        <begin position="63"/>
        <end position="89"/>
    </location>
</feature>
<protein>
    <submittedName>
        <fullName evidence="8">Flagellar biosynthetic protein FliR</fullName>
    </submittedName>
</protein>